<dbReference type="Pfam" id="PF00072">
    <property type="entry name" value="Response_reg"/>
    <property type="match status" value="1"/>
</dbReference>
<feature type="domain" description="HTH araC/xylS-type" evidence="7">
    <location>
        <begin position="431"/>
        <end position="529"/>
    </location>
</feature>
<accession>A0A3N1XVY9</accession>
<keyword evidence="3" id="KW-0238">DNA-binding</keyword>
<dbReference type="InterPro" id="IPR020449">
    <property type="entry name" value="Tscrpt_reg_AraC-type_HTH"/>
</dbReference>
<dbReference type="PROSITE" id="PS50110">
    <property type="entry name" value="RESPONSE_REGULATORY"/>
    <property type="match status" value="1"/>
</dbReference>
<feature type="modified residue" description="4-aspartylphosphate" evidence="6">
    <location>
        <position position="55"/>
    </location>
</feature>
<dbReference type="Gene3D" id="3.40.50.2300">
    <property type="match status" value="1"/>
</dbReference>
<comment type="function">
    <text evidence="5">May play the central regulatory role in sporulation. It may be an element of the effector pathway responsible for the activation of sporulation genes in response to nutritional stress. Spo0A may act in concert with spo0H (a sigma factor) to control the expression of some genes that are critical to the sporulation process.</text>
</comment>
<dbReference type="RefSeq" id="WP_123608081.1">
    <property type="nucleotide sequence ID" value="NZ_RJVG01000002.1"/>
</dbReference>
<evidence type="ECO:0000256" key="6">
    <source>
        <dbReference type="PROSITE-ProRule" id="PRU00169"/>
    </source>
</evidence>
<dbReference type="PRINTS" id="PR00032">
    <property type="entry name" value="HTHARAC"/>
</dbReference>
<evidence type="ECO:0000256" key="3">
    <source>
        <dbReference type="ARBA" id="ARBA00023125"/>
    </source>
</evidence>
<dbReference type="SMART" id="SM00448">
    <property type="entry name" value="REC"/>
    <property type="match status" value="1"/>
</dbReference>
<keyword evidence="10" id="KW-1185">Reference proteome</keyword>
<dbReference type="PANTHER" id="PTHR43280:SF28">
    <property type="entry name" value="HTH-TYPE TRANSCRIPTIONAL ACTIVATOR RHAS"/>
    <property type="match status" value="1"/>
</dbReference>
<evidence type="ECO:0000256" key="5">
    <source>
        <dbReference type="ARBA" id="ARBA00024867"/>
    </source>
</evidence>
<organism evidence="9 10">
    <name type="scientific">Mobilisporobacter senegalensis</name>
    <dbReference type="NCBI Taxonomy" id="1329262"/>
    <lineage>
        <taxon>Bacteria</taxon>
        <taxon>Bacillati</taxon>
        <taxon>Bacillota</taxon>
        <taxon>Clostridia</taxon>
        <taxon>Lachnospirales</taxon>
        <taxon>Lachnospiraceae</taxon>
        <taxon>Mobilisporobacter</taxon>
    </lineage>
</organism>
<proteinExistence type="predicted"/>
<evidence type="ECO:0000256" key="1">
    <source>
        <dbReference type="ARBA" id="ARBA00018672"/>
    </source>
</evidence>
<evidence type="ECO:0000259" key="8">
    <source>
        <dbReference type="PROSITE" id="PS50110"/>
    </source>
</evidence>
<feature type="domain" description="Response regulatory" evidence="8">
    <location>
        <begin position="3"/>
        <end position="120"/>
    </location>
</feature>
<evidence type="ECO:0000313" key="9">
    <source>
        <dbReference type="EMBL" id="ROR30371.1"/>
    </source>
</evidence>
<reference evidence="9 10" key="1">
    <citation type="submission" date="2018-11" db="EMBL/GenBank/DDBJ databases">
        <title>Genomic Encyclopedia of Type Strains, Phase IV (KMG-IV): sequencing the most valuable type-strain genomes for metagenomic binning, comparative biology and taxonomic classification.</title>
        <authorList>
            <person name="Goeker M."/>
        </authorList>
    </citation>
    <scope>NUCLEOTIDE SEQUENCE [LARGE SCALE GENOMIC DNA]</scope>
    <source>
        <strain evidence="9 10">DSM 26537</strain>
    </source>
</reference>
<comment type="caution">
    <text evidence="9">The sequence shown here is derived from an EMBL/GenBank/DDBJ whole genome shotgun (WGS) entry which is preliminary data.</text>
</comment>
<dbReference type="InterPro" id="IPR011006">
    <property type="entry name" value="CheY-like_superfamily"/>
</dbReference>
<dbReference type="GO" id="GO:0043565">
    <property type="term" value="F:sequence-specific DNA binding"/>
    <property type="evidence" value="ECO:0007669"/>
    <property type="project" value="InterPro"/>
</dbReference>
<gene>
    <name evidence="9" type="ORF">EDD66_10222</name>
</gene>
<protein>
    <recommendedName>
        <fullName evidence="1">Stage 0 sporulation protein A homolog</fullName>
    </recommendedName>
</protein>
<sequence length="532" mass="61058">MYKVMLADDEGIVIDSLKFIIEKNFKEQCIVEFAKTGRSVIELAEHFRPDIAFMDIQMPGINGIDSMKEIIKTNPNIIFIVLSAYDKFDYAKEAINLGVLEYLNKPVNQKIIVEVLSRAIGLVNEKREKRSNDLLIKEKLETVIPIIENGFIYSIMTSEHFTEDIENYKNMLGINQEYGYILTLVFGETQKGNYMTNAVGSSIRTQMNYTKVRELVKEEFDCVIGSVMSNKVSVFIPCNNKIMEYNERIELIEKSRGLVRKLKHNMGISFRIGIGSIKALNESMESYNESLKSLINTTGTVAHVDDLPIRSNYEVGYPIDIEKAILNSIREGNASECIRVTNLFFGWMTENYPDGDMNVKLKILELVLFADHEVFLSGGMTYHFTDRADYLSTIININDNKELQSWLISKLTEVCHNVVVKKEENTNGIIKRAQEYILQYYKKDISLDGISRELDISPYYFSKLFKDVTGINFVEYLTNVRIEKAKELLINSEMSMKEICVQVGYNDPNYFSRIFKKSTGKTPTEFKEGMGK</sequence>
<dbReference type="InterPro" id="IPR009057">
    <property type="entry name" value="Homeodomain-like_sf"/>
</dbReference>
<dbReference type="Pfam" id="PF12833">
    <property type="entry name" value="HTH_18"/>
    <property type="match status" value="1"/>
</dbReference>
<keyword evidence="6" id="KW-0597">Phosphoprotein</keyword>
<dbReference type="OrthoDB" id="9794370at2"/>
<dbReference type="GO" id="GO:0003700">
    <property type="term" value="F:DNA-binding transcription factor activity"/>
    <property type="evidence" value="ECO:0007669"/>
    <property type="project" value="InterPro"/>
</dbReference>
<evidence type="ECO:0000256" key="4">
    <source>
        <dbReference type="ARBA" id="ARBA00023163"/>
    </source>
</evidence>
<dbReference type="InterPro" id="IPR001789">
    <property type="entry name" value="Sig_transdc_resp-reg_receiver"/>
</dbReference>
<dbReference type="PROSITE" id="PS00041">
    <property type="entry name" value="HTH_ARAC_FAMILY_1"/>
    <property type="match status" value="1"/>
</dbReference>
<dbReference type="PROSITE" id="PS01124">
    <property type="entry name" value="HTH_ARAC_FAMILY_2"/>
    <property type="match status" value="1"/>
</dbReference>
<dbReference type="Proteomes" id="UP000273083">
    <property type="component" value="Unassembled WGS sequence"/>
</dbReference>
<dbReference type="Gene3D" id="1.10.10.60">
    <property type="entry name" value="Homeodomain-like"/>
    <property type="match status" value="2"/>
</dbReference>
<dbReference type="CDD" id="cd17536">
    <property type="entry name" value="REC_YesN-like"/>
    <property type="match status" value="1"/>
</dbReference>
<dbReference type="EMBL" id="RJVG01000002">
    <property type="protein sequence ID" value="ROR30371.1"/>
    <property type="molecule type" value="Genomic_DNA"/>
</dbReference>
<dbReference type="SUPFAM" id="SSF52172">
    <property type="entry name" value="CheY-like"/>
    <property type="match status" value="1"/>
</dbReference>
<dbReference type="SMART" id="SM00342">
    <property type="entry name" value="HTH_ARAC"/>
    <property type="match status" value="1"/>
</dbReference>
<name>A0A3N1XVY9_9FIRM</name>
<evidence type="ECO:0000313" key="10">
    <source>
        <dbReference type="Proteomes" id="UP000273083"/>
    </source>
</evidence>
<evidence type="ECO:0000256" key="2">
    <source>
        <dbReference type="ARBA" id="ARBA00023015"/>
    </source>
</evidence>
<dbReference type="SUPFAM" id="SSF46689">
    <property type="entry name" value="Homeodomain-like"/>
    <property type="match status" value="2"/>
</dbReference>
<keyword evidence="2" id="KW-0805">Transcription regulation</keyword>
<dbReference type="PANTHER" id="PTHR43280">
    <property type="entry name" value="ARAC-FAMILY TRANSCRIPTIONAL REGULATOR"/>
    <property type="match status" value="1"/>
</dbReference>
<dbReference type="InterPro" id="IPR018060">
    <property type="entry name" value="HTH_AraC"/>
</dbReference>
<dbReference type="AlphaFoldDB" id="A0A3N1XVY9"/>
<keyword evidence="4" id="KW-0804">Transcription</keyword>
<dbReference type="GO" id="GO:0000160">
    <property type="term" value="P:phosphorelay signal transduction system"/>
    <property type="evidence" value="ECO:0007669"/>
    <property type="project" value="InterPro"/>
</dbReference>
<dbReference type="InterPro" id="IPR018062">
    <property type="entry name" value="HTH_AraC-typ_CS"/>
</dbReference>
<evidence type="ECO:0000259" key="7">
    <source>
        <dbReference type="PROSITE" id="PS01124"/>
    </source>
</evidence>